<dbReference type="SUPFAM" id="SSF51735">
    <property type="entry name" value="NAD(P)-binding Rossmann-fold domains"/>
    <property type="match status" value="1"/>
</dbReference>
<dbReference type="GO" id="GO:0016020">
    <property type="term" value="C:membrane"/>
    <property type="evidence" value="ECO:0007669"/>
    <property type="project" value="TreeGrafter"/>
</dbReference>
<proteinExistence type="inferred from homology"/>
<name>A0A934RYL7_9BACT</name>
<evidence type="ECO:0000256" key="1">
    <source>
        <dbReference type="ARBA" id="ARBA00006484"/>
    </source>
</evidence>
<keyword evidence="2" id="KW-0560">Oxidoreductase</keyword>
<gene>
    <name evidence="3" type="ORF">JIN87_13520</name>
</gene>
<comment type="caution">
    <text evidence="3">The sequence shown here is derived from an EMBL/GenBank/DDBJ whole genome shotgun (WGS) entry which is preliminary data.</text>
</comment>
<dbReference type="PANTHER" id="PTHR44196:SF3">
    <property type="entry name" value="SHORT CHAIN DEHYDROGENASE FAMILY PROTEIN"/>
    <property type="match status" value="1"/>
</dbReference>
<dbReference type="InterPro" id="IPR036291">
    <property type="entry name" value="NAD(P)-bd_dom_sf"/>
</dbReference>
<evidence type="ECO:0000256" key="2">
    <source>
        <dbReference type="ARBA" id="ARBA00023002"/>
    </source>
</evidence>
<evidence type="ECO:0000313" key="3">
    <source>
        <dbReference type="EMBL" id="MBK1877890.1"/>
    </source>
</evidence>
<accession>A0A934RYL7</accession>
<dbReference type="EMBL" id="JAENIL010000023">
    <property type="protein sequence ID" value="MBK1877890.1"/>
    <property type="molecule type" value="Genomic_DNA"/>
</dbReference>
<protein>
    <submittedName>
        <fullName evidence="3">SDR family NAD(P)-dependent oxidoreductase</fullName>
    </submittedName>
</protein>
<dbReference type="Pfam" id="PF00106">
    <property type="entry name" value="adh_short"/>
    <property type="match status" value="1"/>
</dbReference>
<dbReference type="PRINTS" id="PR00081">
    <property type="entry name" value="GDHRDH"/>
</dbReference>
<dbReference type="Gene3D" id="3.40.50.720">
    <property type="entry name" value="NAD(P)-binding Rossmann-like Domain"/>
    <property type="match status" value="1"/>
</dbReference>
<comment type="similarity">
    <text evidence="1">Belongs to the short-chain dehydrogenases/reductases (SDR) family.</text>
</comment>
<dbReference type="PANTHER" id="PTHR44196">
    <property type="entry name" value="DEHYDROGENASE/REDUCTASE SDR FAMILY MEMBER 7B"/>
    <property type="match status" value="1"/>
</dbReference>
<dbReference type="InterPro" id="IPR002347">
    <property type="entry name" value="SDR_fam"/>
</dbReference>
<dbReference type="PROSITE" id="PS00061">
    <property type="entry name" value="ADH_SHORT"/>
    <property type="match status" value="1"/>
</dbReference>
<dbReference type="InterPro" id="IPR020904">
    <property type="entry name" value="Sc_DH/Rdtase_CS"/>
</dbReference>
<keyword evidence="4" id="KW-1185">Reference proteome</keyword>
<reference evidence="3" key="1">
    <citation type="submission" date="2021-01" db="EMBL/GenBank/DDBJ databases">
        <title>Modified the classification status of verrucomicrobia.</title>
        <authorList>
            <person name="Feng X."/>
        </authorList>
    </citation>
    <scope>NUCLEOTIDE SEQUENCE</scope>
    <source>
        <strain evidence="3">KCTC 13126</strain>
    </source>
</reference>
<organism evidence="3 4">
    <name type="scientific">Pelagicoccus mobilis</name>
    <dbReference type="NCBI Taxonomy" id="415221"/>
    <lineage>
        <taxon>Bacteria</taxon>
        <taxon>Pseudomonadati</taxon>
        <taxon>Verrucomicrobiota</taxon>
        <taxon>Opitutia</taxon>
        <taxon>Puniceicoccales</taxon>
        <taxon>Pelagicoccaceae</taxon>
        <taxon>Pelagicoccus</taxon>
    </lineage>
</organism>
<dbReference type="AlphaFoldDB" id="A0A934RYL7"/>
<evidence type="ECO:0000313" key="4">
    <source>
        <dbReference type="Proteomes" id="UP000617628"/>
    </source>
</evidence>
<sequence>MILIFGSSSGIGLALAKELHSQGEPLELLSHRPDEIQRHFEDKRPTVTHFDGSKPASLRKNLEAIFHQDREIEAVYIVFGTGHINSRLEPSLESETVQLNALAFTEVASHAMQHFIKQGRGKLVGISSVAAVRGSPHAPAYNASKAFVASYLEGLQLRVAKDKLPIQVTEIRPGFVDTAMMKADNPIWLISPEHAVKALLLAVERRKKVAYIPGRWRWVALLLRLLPPELYQKL</sequence>
<dbReference type="RefSeq" id="WP_200356101.1">
    <property type="nucleotide sequence ID" value="NZ_JAENIL010000023.1"/>
</dbReference>
<dbReference type="GO" id="GO:0016491">
    <property type="term" value="F:oxidoreductase activity"/>
    <property type="evidence" value="ECO:0007669"/>
    <property type="project" value="UniProtKB-KW"/>
</dbReference>
<dbReference type="Proteomes" id="UP000617628">
    <property type="component" value="Unassembled WGS sequence"/>
</dbReference>